<name>A0ACB7X0Q1_9ERIC</name>
<accession>A0ACB7X0Q1</accession>
<gene>
    <name evidence="1" type="ORF">Vadar_014353</name>
</gene>
<evidence type="ECO:0000313" key="2">
    <source>
        <dbReference type="Proteomes" id="UP000828048"/>
    </source>
</evidence>
<reference evidence="1 2" key="1">
    <citation type="journal article" date="2021" name="Hortic Res">
        <title>High-quality reference genome and annotation aids understanding of berry development for evergreen blueberry (Vaccinium darrowii).</title>
        <authorList>
            <person name="Yu J."/>
            <person name="Hulse-Kemp A.M."/>
            <person name="Babiker E."/>
            <person name="Staton M."/>
        </authorList>
    </citation>
    <scope>NUCLEOTIDE SEQUENCE [LARGE SCALE GENOMIC DNA]</scope>
    <source>
        <strain evidence="2">cv. NJ 8807/NJ 8810</strain>
        <tissue evidence="1">Young leaf</tissue>
    </source>
</reference>
<evidence type="ECO:0000313" key="1">
    <source>
        <dbReference type="EMBL" id="KAH7834261.1"/>
    </source>
</evidence>
<dbReference type="EMBL" id="CM037152">
    <property type="protein sequence ID" value="KAH7834261.1"/>
    <property type="molecule type" value="Genomic_DNA"/>
</dbReference>
<organism evidence="1 2">
    <name type="scientific">Vaccinium darrowii</name>
    <dbReference type="NCBI Taxonomy" id="229202"/>
    <lineage>
        <taxon>Eukaryota</taxon>
        <taxon>Viridiplantae</taxon>
        <taxon>Streptophyta</taxon>
        <taxon>Embryophyta</taxon>
        <taxon>Tracheophyta</taxon>
        <taxon>Spermatophyta</taxon>
        <taxon>Magnoliopsida</taxon>
        <taxon>eudicotyledons</taxon>
        <taxon>Gunneridae</taxon>
        <taxon>Pentapetalae</taxon>
        <taxon>asterids</taxon>
        <taxon>Ericales</taxon>
        <taxon>Ericaceae</taxon>
        <taxon>Vaccinioideae</taxon>
        <taxon>Vaccinieae</taxon>
        <taxon>Vaccinium</taxon>
    </lineage>
</organism>
<protein>
    <submittedName>
        <fullName evidence="1">Uncharacterized protein</fullName>
    </submittedName>
</protein>
<dbReference type="Proteomes" id="UP000828048">
    <property type="component" value="Chromosome 2"/>
</dbReference>
<sequence length="110" mass="12782">MTRSNAEVIGRRFGNLLGVEARDDGLLLNRSYLRIRVEVDLDQPLPRGFWLRCKPATSKDCWIWYKYERLSDFCYACGRIGHDNKVCKLVSREEGFTFGYEPELKTGRAS</sequence>
<keyword evidence="2" id="KW-1185">Reference proteome</keyword>
<proteinExistence type="predicted"/>
<comment type="caution">
    <text evidence="1">The sequence shown here is derived from an EMBL/GenBank/DDBJ whole genome shotgun (WGS) entry which is preliminary data.</text>
</comment>